<gene>
    <name evidence="2" type="ORF">SEVIR_7G013000v2</name>
</gene>
<accession>A0A4U6TL26</accession>
<feature type="compositionally biased region" description="Acidic residues" evidence="1">
    <location>
        <begin position="111"/>
        <end position="121"/>
    </location>
</feature>
<reference evidence="2" key="1">
    <citation type="submission" date="2019-03" db="EMBL/GenBank/DDBJ databases">
        <title>WGS assembly of Setaria viridis.</title>
        <authorList>
            <person name="Huang P."/>
            <person name="Jenkins J."/>
            <person name="Grimwood J."/>
            <person name="Barry K."/>
            <person name="Healey A."/>
            <person name="Mamidi S."/>
            <person name="Sreedasyam A."/>
            <person name="Shu S."/>
            <person name="Feldman M."/>
            <person name="Wu J."/>
            <person name="Yu Y."/>
            <person name="Chen C."/>
            <person name="Johnson J."/>
            <person name="Rokhsar D."/>
            <person name="Baxter I."/>
            <person name="Schmutz J."/>
            <person name="Brutnell T."/>
            <person name="Kellogg E."/>
        </authorList>
    </citation>
    <scope>NUCLEOTIDE SEQUENCE [LARGE SCALE GENOMIC DNA]</scope>
</reference>
<dbReference type="Proteomes" id="UP000298652">
    <property type="component" value="Chromosome 7"/>
</dbReference>
<sequence length="296" mass="33989">MAGDEEWSTRPNGQLVRQVKTKFDRKQVDLVWLLSLKEELGFGLRDYYYYKKRIGNDNASVLQIDYSKDVECLLENMKSSEERKLRLIISKQEVVGAVNNTPLKQPRVNEFDDVSDADDDSSNDRAVDEYKDWLDAQDPKCGLYDEYRDDTIKAYSKWLRHKGLLRDILAYNRGQAKLTEVREESNGSSNTPPQHWPTHARKPKQTKGCGKKVGRRCLKGLAAVAKRSKMGGPYGDNRRTFVDEVVLYTKQKAPIIGRDPVTGVEPPLLELWKTTHTREGRWTNQLADSIYVSTEC</sequence>
<name>A0A4U6TL26_SETVI</name>
<evidence type="ECO:0000313" key="3">
    <source>
        <dbReference type="Proteomes" id="UP000298652"/>
    </source>
</evidence>
<evidence type="ECO:0000256" key="1">
    <source>
        <dbReference type="SAM" id="MobiDB-lite"/>
    </source>
</evidence>
<feature type="compositionally biased region" description="Basic residues" evidence="1">
    <location>
        <begin position="198"/>
        <end position="211"/>
    </location>
</feature>
<dbReference type="EMBL" id="CM016558">
    <property type="protein sequence ID" value="TKW03248.1"/>
    <property type="molecule type" value="Genomic_DNA"/>
</dbReference>
<proteinExistence type="predicted"/>
<organism evidence="2 3">
    <name type="scientific">Setaria viridis</name>
    <name type="common">Green bristlegrass</name>
    <name type="synonym">Setaria italica subsp. viridis</name>
    <dbReference type="NCBI Taxonomy" id="4556"/>
    <lineage>
        <taxon>Eukaryota</taxon>
        <taxon>Viridiplantae</taxon>
        <taxon>Streptophyta</taxon>
        <taxon>Embryophyta</taxon>
        <taxon>Tracheophyta</taxon>
        <taxon>Spermatophyta</taxon>
        <taxon>Magnoliopsida</taxon>
        <taxon>Liliopsida</taxon>
        <taxon>Poales</taxon>
        <taxon>Poaceae</taxon>
        <taxon>PACMAD clade</taxon>
        <taxon>Panicoideae</taxon>
        <taxon>Panicodae</taxon>
        <taxon>Paniceae</taxon>
        <taxon>Cenchrinae</taxon>
        <taxon>Setaria</taxon>
    </lineage>
</organism>
<feature type="region of interest" description="Disordered" evidence="1">
    <location>
        <begin position="180"/>
        <end position="211"/>
    </location>
</feature>
<evidence type="ECO:0000313" key="2">
    <source>
        <dbReference type="EMBL" id="TKW03248.1"/>
    </source>
</evidence>
<feature type="region of interest" description="Disordered" evidence="1">
    <location>
        <begin position="105"/>
        <end position="124"/>
    </location>
</feature>
<dbReference type="Gramene" id="TKW03248">
    <property type="protein sequence ID" value="TKW03248"/>
    <property type="gene ID" value="SEVIR_7G013000v2"/>
</dbReference>
<protein>
    <submittedName>
        <fullName evidence="2">Uncharacterized protein</fullName>
    </submittedName>
</protein>
<dbReference type="AlphaFoldDB" id="A0A4U6TL26"/>
<keyword evidence="3" id="KW-1185">Reference proteome</keyword>